<dbReference type="InterPro" id="IPR011333">
    <property type="entry name" value="SKP1/BTB/POZ_sf"/>
</dbReference>
<reference evidence="2 3" key="1">
    <citation type="journal article" date="2024" name="Commun. Biol.">
        <title>Comparative genomic analysis of thermophilic fungi reveals convergent evolutionary adaptations and gene losses.</title>
        <authorList>
            <person name="Steindorff A.S."/>
            <person name="Aguilar-Pontes M.V."/>
            <person name="Robinson A.J."/>
            <person name="Andreopoulos B."/>
            <person name="LaButti K."/>
            <person name="Kuo A."/>
            <person name="Mondo S."/>
            <person name="Riley R."/>
            <person name="Otillar R."/>
            <person name="Haridas S."/>
            <person name="Lipzen A."/>
            <person name="Grimwood J."/>
            <person name="Schmutz J."/>
            <person name="Clum A."/>
            <person name="Reid I.D."/>
            <person name="Moisan M.C."/>
            <person name="Butler G."/>
            <person name="Nguyen T.T.M."/>
            <person name="Dewar K."/>
            <person name="Conant G."/>
            <person name="Drula E."/>
            <person name="Henrissat B."/>
            <person name="Hansel C."/>
            <person name="Singer S."/>
            <person name="Hutchinson M.I."/>
            <person name="de Vries R.P."/>
            <person name="Natvig D.O."/>
            <person name="Powell A.J."/>
            <person name="Tsang A."/>
            <person name="Grigoriev I.V."/>
        </authorList>
    </citation>
    <scope>NUCLEOTIDE SEQUENCE [LARGE SCALE GENOMIC DNA]</scope>
    <source>
        <strain evidence="2 3">CBS 494.80</strain>
    </source>
</reference>
<evidence type="ECO:0000313" key="2">
    <source>
        <dbReference type="EMBL" id="KAL2066897.1"/>
    </source>
</evidence>
<keyword evidence="3" id="KW-1185">Reference proteome</keyword>
<dbReference type="SUPFAM" id="SSF54695">
    <property type="entry name" value="POZ domain"/>
    <property type="match status" value="1"/>
</dbReference>
<dbReference type="PROSITE" id="PS50097">
    <property type="entry name" value="BTB"/>
    <property type="match status" value="1"/>
</dbReference>
<gene>
    <name evidence="2" type="ORF">VTL71DRAFT_1321</name>
</gene>
<dbReference type="EMBL" id="JAZHXI010000010">
    <property type="protein sequence ID" value="KAL2066897.1"/>
    <property type="molecule type" value="Genomic_DNA"/>
</dbReference>
<protein>
    <recommendedName>
        <fullName evidence="1">BTB domain-containing protein</fullName>
    </recommendedName>
</protein>
<dbReference type="Proteomes" id="UP001595075">
    <property type="component" value="Unassembled WGS sequence"/>
</dbReference>
<proteinExistence type="predicted"/>
<sequence length="270" mass="30478">MQRQSLQKSLIVKLKLPSGYTFDDTSNLLVSLSATQTAAVEVAEANMAGSSVAQAATKRRFKIPSMHEPQTMVKVVVTCRLPRINQAYFIHKSFISHYSPVFQSVFDDSLDDTHTIALSALDARVFPNLVHWLYYQTVQAQDGTELCLQELGSLRQLSSKFKMLELENMVINSFHKKMAKDDWSEEDYSKLVLFMKDSTSRPWATGRKMVVENLLITKDRNRLDRVYLMTAGGEIIRDVAKALKDSQLGGPAFAPRLASYYHVSSSKTEN</sequence>
<feature type="domain" description="BTB" evidence="1">
    <location>
        <begin position="73"/>
        <end position="142"/>
    </location>
</feature>
<evidence type="ECO:0000313" key="3">
    <source>
        <dbReference type="Proteomes" id="UP001595075"/>
    </source>
</evidence>
<dbReference type="Pfam" id="PF00651">
    <property type="entry name" value="BTB"/>
    <property type="match status" value="1"/>
</dbReference>
<dbReference type="InterPro" id="IPR000210">
    <property type="entry name" value="BTB/POZ_dom"/>
</dbReference>
<name>A0ABR4CB56_9HELO</name>
<dbReference type="Gene3D" id="3.30.710.10">
    <property type="entry name" value="Potassium Channel Kv1.1, Chain A"/>
    <property type="match status" value="1"/>
</dbReference>
<comment type="caution">
    <text evidence="2">The sequence shown here is derived from an EMBL/GenBank/DDBJ whole genome shotgun (WGS) entry which is preliminary data.</text>
</comment>
<evidence type="ECO:0000259" key="1">
    <source>
        <dbReference type="PROSITE" id="PS50097"/>
    </source>
</evidence>
<organism evidence="2 3">
    <name type="scientific">Oculimacula yallundae</name>
    <dbReference type="NCBI Taxonomy" id="86028"/>
    <lineage>
        <taxon>Eukaryota</taxon>
        <taxon>Fungi</taxon>
        <taxon>Dikarya</taxon>
        <taxon>Ascomycota</taxon>
        <taxon>Pezizomycotina</taxon>
        <taxon>Leotiomycetes</taxon>
        <taxon>Helotiales</taxon>
        <taxon>Ploettnerulaceae</taxon>
        <taxon>Oculimacula</taxon>
    </lineage>
</organism>
<accession>A0ABR4CB56</accession>